<comment type="caution">
    <text evidence="2">The sequence shown here is derived from an EMBL/GenBank/DDBJ whole genome shotgun (WGS) entry which is preliminary data.</text>
</comment>
<dbReference type="Proteomes" id="UP000823561">
    <property type="component" value="Chromosome 17"/>
</dbReference>
<protein>
    <submittedName>
        <fullName evidence="2">Uncharacterized protein</fullName>
    </submittedName>
</protein>
<name>A0AAV6G2T0_9TELE</name>
<evidence type="ECO:0000256" key="1">
    <source>
        <dbReference type="SAM" id="MobiDB-lite"/>
    </source>
</evidence>
<keyword evidence="3" id="KW-1185">Reference proteome</keyword>
<proteinExistence type="predicted"/>
<organism evidence="2 3">
    <name type="scientific">Alosa alosa</name>
    <name type="common">allis shad</name>
    <dbReference type="NCBI Taxonomy" id="278164"/>
    <lineage>
        <taxon>Eukaryota</taxon>
        <taxon>Metazoa</taxon>
        <taxon>Chordata</taxon>
        <taxon>Craniata</taxon>
        <taxon>Vertebrata</taxon>
        <taxon>Euteleostomi</taxon>
        <taxon>Actinopterygii</taxon>
        <taxon>Neopterygii</taxon>
        <taxon>Teleostei</taxon>
        <taxon>Clupei</taxon>
        <taxon>Clupeiformes</taxon>
        <taxon>Clupeoidei</taxon>
        <taxon>Clupeidae</taxon>
        <taxon>Alosa</taxon>
    </lineage>
</organism>
<dbReference type="EMBL" id="JADWDJ010000017">
    <property type="protein sequence ID" value="KAG5267906.1"/>
    <property type="molecule type" value="Genomic_DNA"/>
</dbReference>
<feature type="non-terminal residue" evidence="2">
    <location>
        <position position="89"/>
    </location>
</feature>
<gene>
    <name evidence="2" type="ORF">AALO_G00227290</name>
</gene>
<feature type="region of interest" description="Disordered" evidence="1">
    <location>
        <begin position="1"/>
        <end position="29"/>
    </location>
</feature>
<sequence>MTRKWKHDSDASDARTDASHRGLDKGGKLGYSTLVGSKTSSFIDEVGLGVDSTPSNSQATNVLRAYEMECRTKKMALFLGIAILRTYLT</sequence>
<evidence type="ECO:0000313" key="2">
    <source>
        <dbReference type="EMBL" id="KAG5267906.1"/>
    </source>
</evidence>
<dbReference type="AlphaFoldDB" id="A0AAV6G2T0"/>
<reference evidence="2 3" key="1">
    <citation type="submission" date="2020-10" db="EMBL/GenBank/DDBJ databases">
        <title>Chromosome-scale genome assembly of the Allis shad, Alosa alosa.</title>
        <authorList>
            <person name="Margot Z."/>
            <person name="Christophe K."/>
            <person name="Cabau C."/>
            <person name="Louis A."/>
            <person name="Berthelot C."/>
            <person name="Parey E."/>
            <person name="Roest Crollius H."/>
            <person name="Montfort J."/>
            <person name="Robinson-Rechavi M."/>
            <person name="Bucao C."/>
            <person name="Bouchez O."/>
            <person name="Gislard M."/>
            <person name="Lluch J."/>
            <person name="Milhes M."/>
            <person name="Lampietro C."/>
            <person name="Lopez Roques C."/>
            <person name="Donnadieu C."/>
            <person name="Braasch I."/>
            <person name="Desvignes T."/>
            <person name="Postlethwait J."/>
            <person name="Bobe J."/>
            <person name="Guiguen Y."/>
        </authorList>
    </citation>
    <scope>NUCLEOTIDE SEQUENCE [LARGE SCALE GENOMIC DNA]</scope>
    <source>
        <strain evidence="2">M-15738</strain>
        <tissue evidence="2">Blood</tissue>
    </source>
</reference>
<feature type="compositionally biased region" description="Basic and acidic residues" evidence="1">
    <location>
        <begin position="7"/>
        <end position="27"/>
    </location>
</feature>
<accession>A0AAV6G2T0</accession>
<evidence type="ECO:0000313" key="3">
    <source>
        <dbReference type="Proteomes" id="UP000823561"/>
    </source>
</evidence>